<dbReference type="InterPro" id="IPR014145">
    <property type="entry name" value="LigD_pol_dom"/>
</dbReference>
<keyword evidence="2" id="KW-0436">Ligase</keyword>
<dbReference type="InterPro" id="IPR052171">
    <property type="entry name" value="NHEJ_LigD"/>
</dbReference>
<proteinExistence type="predicted"/>
<reference evidence="2 3" key="1">
    <citation type="submission" date="2023-07" db="EMBL/GenBank/DDBJ databases">
        <title>Sorghum-associated microbial communities from plants grown in Nebraska, USA.</title>
        <authorList>
            <person name="Schachtman D."/>
        </authorList>
    </citation>
    <scope>NUCLEOTIDE SEQUENCE [LARGE SCALE GENOMIC DNA]</scope>
    <source>
        <strain evidence="2 3">BE211</strain>
    </source>
</reference>
<evidence type="ECO:0000259" key="1">
    <source>
        <dbReference type="Pfam" id="PF21686"/>
    </source>
</evidence>
<organism evidence="2 3">
    <name type="scientific">Fictibacillus barbaricus</name>
    <dbReference type="NCBI Taxonomy" id="182136"/>
    <lineage>
        <taxon>Bacteria</taxon>
        <taxon>Bacillati</taxon>
        <taxon>Bacillota</taxon>
        <taxon>Bacilli</taxon>
        <taxon>Bacillales</taxon>
        <taxon>Fictibacillaceae</taxon>
        <taxon>Fictibacillus</taxon>
    </lineage>
</organism>
<dbReference type="Gene3D" id="3.90.920.10">
    <property type="entry name" value="DNA primase, PRIM domain"/>
    <property type="match status" value="1"/>
</dbReference>
<feature type="domain" description="DNA ligase D polymerase" evidence="1">
    <location>
        <begin position="35"/>
        <end position="282"/>
    </location>
</feature>
<name>A0ABU1TXP9_9BACL</name>
<comment type="caution">
    <text evidence="2">The sequence shown here is derived from an EMBL/GenBank/DDBJ whole genome shotgun (WGS) entry which is preliminary data.</text>
</comment>
<dbReference type="PANTHER" id="PTHR42705">
    <property type="entry name" value="BIFUNCTIONAL NON-HOMOLOGOUS END JOINING PROTEIN LIGD"/>
    <property type="match status" value="1"/>
</dbReference>
<protein>
    <submittedName>
        <fullName evidence="2">DNA ligase D</fullName>
    </submittedName>
</protein>
<keyword evidence="3" id="KW-1185">Reference proteome</keyword>
<dbReference type="NCBIfam" id="TIGR02778">
    <property type="entry name" value="ligD_pol"/>
    <property type="match status" value="1"/>
</dbReference>
<sequence length="306" mass="35483">MGKPAKEQLNVQVNGDVVTITSPDKPLWPTVGVNKIEYINYLSKMASYILPFLRDRALTVIRYPHGVGEERFYQKNCPDYAPEYVRTVREEDIDYIVCNNLQTLLWLGNQLAFEFHIPFRFTHNTYPSEIVMDLDPPSRNDFILSVEAALMIKEVCDNLHLKSFVKTSGNKGMQIYIPLPDNQISFEESRLFTEFLAHYLIEREPRWFTIERLKKNRGNKCYIDYIQHAEGKTIIAPYSVRGNDDALVAAPLHWQEVSQSLKPEFFPLPVMEQRMKEKGNPFETFFTSKHSQPITAVISALKEKSL</sequence>
<accession>A0ABU1TXP9</accession>
<dbReference type="RefSeq" id="WP_310257021.1">
    <property type="nucleotide sequence ID" value="NZ_JAVDWA010000001.1"/>
</dbReference>
<gene>
    <name evidence="2" type="ORF">J2X07_000951</name>
</gene>
<dbReference type="EMBL" id="JAVDWA010000001">
    <property type="protein sequence ID" value="MDR7071976.1"/>
    <property type="molecule type" value="Genomic_DNA"/>
</dbReference>
<dbReference type="PANTHER" id="PTHR42705:SF2">
    <property type="entry name" value="BIFUNCTIONAL NON-HOMOLOGOUS END JOINING PROTEIN LIGD"/>
    <property type="match status" value="1"/>
</dbReference>
<evidence type="ECO:0000313" key="3">
    <source>
        <dbReference type="Proteomes" id="UP001258181"/>
    </source>
</evidence>
<dbReference type="GO" id="GO:0016874">
    <property type="term" value="F:ligase activity"/>
    <property type="evidence" value="ECO:0007669"/>
    <property type="project" value="UniProtKB-KW"/>
</dbReference>
<dbReference type="Proteomes" id="UP001258181">
    <property type="component" value="Unassembled WGS sequence"/>
</dbReference>
<dbReference type="Pfam" id="PF21686">
    <property type="entry name" value="LigD_Prim-Pol"/>
    <property type="match status" value="1"/>
</dbReference>
<evidence type="ECO:0000313" key="2">
    <source>
        <dbReference type="EMBL" id="MDR7071976.1"/>
    </source>
</evidence>